<dbReference type="Gene3D" id="1.10.630.10">
    <property type="entry name" value="Cytochrome P450"/>
    <property type="match status" value="1"/>
</dbReference>
<dbReference type="SUPFAM" id="SSF48264">
    <property type="entry name" value="Cytochrome P450"/>
    <property type="match status" value="1"/>
</dbReference>
<evidence type="ECO:0000256" key="9">
    <source>
        <dbReference type="ARBA" id="ARBA00023136"/>
    </source>
</evidence>
<gene>
    <name evidence="10" type="ORF">ACH5RR_026591</name>
</gene>
<evidence type="ECO:0000256" key="4">
    <source>
        <dbReference type="ARBA" id="ARBA00022617"/>
    </source>
</evidence>
<dbReference type="PANTHER" id="PTHR24286">
    <property type="entry name" value="CYTOCHROME P450 26"/>
    <property type="match status" value="1"/>
</dbReference>
<evidence type="ECO:0000256" key="1">
    <source>
        <dbReference type="ARBA" id="ARBA00001971"/>
    </source>
</evidence>
<dbReference type="InterPro" id="IPR036396">
    <property type="entry name" value="Cyt_P450_sf"/>
</dbReference>
<evidence type="ECO:0000256" key="3">
    <source>
        <dbReference type="ARBA" id="ARBA00010617"/>
    </source>
</evidence>
<sequence length="418" mass="47873">MATENRLDGLWLYRAAKSGGRRRINGWSSVVGGSAEEISRPKEESGNFALENRRLPPGRTGWPILGETLDYFSKLQQGVLEKFVTERRKRYDSDNIFRTSLIGQPMAILCNAEGSKFLFSNEKKLVQVWWPSSMDKMFPKSGNECSNEHSRRIRKVLHLILKADVLQEYVGIMDMVMKDQLRTDWNCKEVKVGDMAKKYISTEACNIFLGISDQGTIDELAKEMEDIATGLHSMPLNLPGTALNRTIKASEIMCKKVQLMVRQRKSEISADCSSSGKDLMSYLLVERDENGHFFFEEDIASHLVEQKEVADLKDPKNGLRWEDLRKMKYSWGAAWEVLRLMPPHLEDSERLSLISPMQTYNSKKLEGHDHARLAVLVFVHNVVTKLRREKLIPDENFLYAPVPRLSQGLPVRLHPHKP</sequence>
<accession>A0ABD2Z452</accession>
<dbReference type="Proteomes" id="UP001630127">
    <property type="component" value="Unassembled WGS sequence"/>
</dbReference>
<dbReference type="InterPro" id="IPR001128">
    <property type="entry name" value="Cyt_P450"/>
</dbReference>
<keyword evidence="6" id="KW-0560">Oxidoreductase</keyword>
<reference evidence="10 11" key="1">
    <citation type="submission" date="2024-11" db="EMBL/GenBank/DDBJ databases">
        <title>A near-complete genome assembly of Cinchona calisaya.</title>
        <authorList>
            <person name="Lian D.C."/>
            <person name="Zhao X.W."/>
            <person name="Wei L."/>
        </authorList>
    </citation>
    <scope>NUCLEOTIDE SEQUENCE [LARGE SCALE GENOMIC DNA]</scope>
    <source>
        <tissue evidence="10">Nenye</tissue>
    </source>
</reference>
<evidence type="ECO:0000256" key="7">
    <source>
        <dbReference type="ARBA" id="ARBA00023004"/>
    </source>
</evidence>
<name>A0ABD2Z452_9GENT</name>
<dbReference type="EMBL" id="JBJUIK010000011">
    <property type="protein sequence ID" value="KAL3513874.1"/>
    <property type="molecule type" value="Genomic_DNA"/>
</dbReference>
<dbReference type="PANTHER" id="PTHR24286:SF349">
    <property type="entry name" value="CYTOCHROME P450 716A1-RELATED"/>
    <property type="match status" value="1"/>
</dbReference>
<keyword evidence="4" id="KW-0349">Heme</keyword>
<keyword evidence="9" id="KW-0472">Membrane</keyword>
<dbReference type="GO" id="GO:0004497">
    <property type="term" value="F:monooxygenase activity"/>
    <property type="evidence" value="ECO:0007669"/>
    <property type="project" value="UniProtKB-KW"/>
</dbReference>
<evidence type="ECO:0000256" key="6">
    <source>
        <dbReference type="ARBA" id="ARBA00023002"/>
    </source>
</evidence>
<keyword evidence="8" id="KW-0503">Monooxygenase</keyword>
<comment type="similarity">
    <text evidence="3">Belongs to the cytochrome P450 family.</text>
</comment>
<dbReference type="AlphaFoldDB" id="A0ABD2Z452"/>
<evidence type="ECO:0000313" key="11">
    <source>
        <dbReference type="Proteomes" id="UP001630127"/>
    </source>
</evidence>
<evidence type="ECO:0000256" key="2">
    <source>
        <dbReference type="ARBA" id="ARBA00004370"/>
    </source>
</evidence>
<evidence type="ECO:0000313" key="10">
    <source>
        <dbReference type="EMBL" id="KAL3513874.1"/>
    </source>
</evidence>
<evidence type="ECO:0000256" key="8">
    <source>
        <dbReference type="ARBA" id="ARBA00023033"/>
    </source>
</evidence>
<proteinExistence type="inferred from homology"/>
<dbReference type="GO" id="GO:0046872">
    <property type="term" value="F:metal ion binding"/>
    <property type="evidence" value="ECO:0007669"/>
    <property type="project" value="UniProtKB-KW"/>
</dbReference>
<dbReference type="GO" id="GO:0016020">
    <property type="term" value="C:membrane"/>
    <property type="evidence" value="ECO:0007669"/>
    <property type="project" value="UniProtKB-SubCell"/>
</dbReference>
<evidence type="ECO:0000256" key="5">
    <source>
        <dbReference type="ARBA" id="ARBA00022723"/>
    </source>
</evidence>
<protein>
    <submittedName>
        <fullName evidence="10">Uncharacterized protein</fullName>
    </submittedName>
</protein>
<comment type="caution">
    <text evidence="10">The sequence shown here is derived from an EMBL/GenBank/DDBJ whole genome shotgun (WGS) entry which is preliminary data.</text>
</comment>
<keyword evidence="11" id="KW-1185">Reference proteome</keyword>
<dbReference type="Pfam" id="PF00067">
    <property type="entry name" value="p450"/>
    <property type="match status" value="1"/>
</dbReference>
<keyword evidence="5" id="KW-0479">Metal-binding</keyword>
<comment type="cofactor">
    <cofactor evidence="1">
        <name>heme</name>
        <dbReference type="ChEBI" id="CHEBI:30413"/>
    </cofactor>
</comment>
<comment type="subcellular location">
    <subcellularLocation>
        <location evidence="2">Membrane</location>
    </subcellularLocation>
</comment>
<keyword evidence="7" id="KW-0408">Iron</keyword>
<organism evidence="10 11">
    <name type="scientific">Cinchona calisaya</name>
    <dbReference type="NCBI Taxonomy" id="153742"/>
    <lineage>
        <taxon>Eukaryota</taxon>
        <taxon>Viridiplantae</taxon>
        <taxon>Streptophyta</taxon>
        <taxon>Embryophyta</taxon>
        <taxon>Tracheophyta</taxon>
        <taxon>Spermatophyta</taxon>
        <taxon>Magnoliopsida</taxon>
        <taxon>eudicotyledons</taxon>
        <taxon>Gunneridae</taxon>
        <taxon>Pentapetalae</taxon>
        <taxon>asterids</taxon>
        <taxon>lamiids</taxon>
        <taxon>Gentianales</taxon>
        <taxon>Rubiaceae</taxon>
        <taxon>Cinchonoideae</taxon>
        <taxon>Cinchoneae</taxon>
        <taxon>Cinchona</taxon>
    </lineage>
</organism>